<evidence type="ECO:0000313" key="2">
    <source>
        <dbReference type="Proteomes" id="UP000249057"/>
    </source>
</evidence>
<dbReference type="Proteomes" id="UP000249057">
    <property type="component" value="Unassembled WGS sequence"/>
</dbReference>
<sequence length="96" mass="10297">MPGGFFLIEGIASLLPMLPWCALSTTAYQAACSVCNDSLSQCNPTTFRISVKQNCCSTAIVLRGVDEGMAKIRVLLVSSVVVCCDPAPSWREISRP</sequence>
<proteinExistence type="predicted"/>
<accession>A0ACD1FSX4</accession>
<protein>
    <submittedName>
        <fullName evidence="1">Uncharacterized protein</fullName>
    </submittedName>
</protein>
<reference evidence="1" key="1">
    <citation type="submission" date="2018-02" db="EMBL/GenBank/DDBJ databases">
        <title>The genomes of Aspergillus section Nigri reveals drivers in fungal speciation.</title>
        <authorList>
            <consortium name="DOE Joint Genome Institute"/>
            <person name="Vesth T.C."/>
            <person name="Nybo J."/>
            <person name="Theobald S."/>
            <person name="Brandl J."/>
            <person name="Frisvad J.C."/>
            <person name="Nielsen K.F."/>
            <person name="Lyhne E.K."/>
            <person name="Kogle M.E."/>
            <person name="Kuo A."/>
            <person name="Riley R."/>
            <person name="Clum A."/>
            <person name="Nolan M."/>
            <person name="Lipzen A."/>
            <person name="Salamov A."/>
            <person name="Henrissat B."/>
            <person name="Wiebenga A."/>
            <person name="De vries R.P."/>
            <person name="Grigoriev I.V."/>
            <person name="Mortensen U.H."/>
            <person name="Andersen M.R."/>
            <person name="Baker S.E."/>
        </authorList>
    </citation>
    <scope>NUCLEOTIDE SEQUENCE</scope>
    <source>
        <strain evidence="1">CBS 621.78</strain>
    </source>
</reference>
<dbReference type="EMBL" id="KZ825420">
    <property type="protein sequence ID" value="RAH40092.1"/>
    <property type="molecule type" value="Genomic_DNA"/>
</dbReference>
<evidence type="ECO:0000313" key="1">
    <source>
        <dbReference type="EMBL" id="RAH40092.1"/>
    </source>
</evidence>
<organism evidence="1 2">
    <name type="scientific">Aspergillus brunneoviolaceus CBS 621.78</name>
    <dbReference type="NCBI Taxonomy" id="1450534"/>
    <lineage>
        <taxon>Eukaryota</taxon>
        <taxon>Fungi</taxon>
        <taxon>Dikarya</taxon>
        <taxon>Ascomycota</taxon>
        <taxon>Pezizomycotina</taxon>
        <taxon>Eurotiomycetes</taxon>
        <taxon>Eurotiomycetidae</taxon>
        <taxon>Eurotiales</taxon>
        <taxon>Aspergillaceae</taxon>
        <taxon>Aspergillus</taxon>
        <taxon>Aspergillus subgen. Circumdati</taxon>
    </lineage>
</organism>
<keyword evidence="2" id="KW-1185">Reference proteome</keyword>
<gene>
    <name evidence="1" type="ORF">BO95DRAFT_30415</name>
</gene>
<name>A0ACD1FSX4_9EURO</name>